<dbReference type="InterPro" id="IPR036291">
    <property type="entry name" value="NAD(P)-bd_dom_sf"/>
</dbReference>
<keyword evidence="3" id="KW-1185">Reference proteome</keyword>
<dbReference type="OrthoDB" id="319724at2"/>
<dbReference type="Gene3D" id="3.90.25.10">
    <property type="entry name" value="UDP-galactose 4-epimerase, domain 1"/>
    <property type="match status" value="1"/>
</dbReference>
<dbReference type="Proteomes" id="UP000004662">
    <property type="component" value="Chromosome"/>
</dbReference>
<accession>G7Q8G0</accession>
<name>G7Q8G0_9BACT</name>
<organism evidence="2 3">
    <name type="scientific">Solidesulfovibrio carbinoliphilus subsp. oakridgensis</name>
    <dbReference type="NCBI Taxonomy" id="694327"/>
    <lineage>
        <taxon>Bacteria</taxon>
        <taxon>Pseudomonadati</taxon>
        <taxon>Thermodesulfobacteriota</taxon>
        <taxon>Desulfovibrionia</taxon>
        <taxon>Desulfovibrionales</taxon>
        <taxon>Desulfovibrionaceae</taxon>
        <taxon>Solidesulfovibrio</taxon>
    </lineage>
</organism>
<dbReference type="PANTHER" id="PTHR43162:SF1">
    <property type="entry name" value="PRESTALK A DIFFERENTIATION PROTEIN A"/>
    <property type="match status" value="1"/>
</dbReference>
<dbReference type="InterPro" id="IPR008030">
    <property type="entry name" value="NmrA-like"/>
</dbReference>
<dbReference type="SUPFAM" id="SSF51735">
    <property type="entry name" value="NAD(P)-binding Rossmann-fold domains"/>
    <property type="match status" value="1"/>
</dbReference>
<dbReference type="AlphaFoldDB" id="G7Q8G0"/>
<proteinExistence type="predicted"/>
<reference evidence="3" key="1">
    <citation type="journal article" date="2015" name="Genome Announc.">
        <title>High-Quality Draft Genome Sequence of Desulfovibrio carbinoliphilus FW-101-2B, an Organic Acid-Oxidizing Sulfate-Reducing Bacterium Isolated from Uranium(VI)-Contaminated Groundwater.</title>
        <authorList>
            <person name="Ramsay B.D."/>
            <person name="Hwang C."/>
            <person name="Woo H.L."/>
            <person name="Carroll S.L."/>
            <person name="Lucas S."/>
            <person name="Han J."/>
            <person name="Lapidus A.L."/>
            <person name="Cheng J.F."/>
            <person name="Goodwin L.A."/>
            <person name="Pitluck S."/>
            <person name="Peters L."/>
            <person name="Chertkov O."/>
            <person name="Held B."/>
            <person name="Detter J.C."/>
            <person name="Han C.S."/>
            <person name="Tapia R."/>
            <person name="Land M.L."/>
            <person name="Hauser L.J."/>
            <person name="Kyrpides N.C."/>
            <person name="Ivanova N.N."/>
            <person name="Mikhailova N."/>
            <person name="Pagani I."/>
            <person name="Woyke T."/>
            <person name="Arkin A.P."/>
            <person name="Dehal P."/>
            <person name="Chivian D."/>
            <person name="Criddle C.S."/>
            <person name="Wu W."/>
            <person name="Chakraborty R."/>
            <person name="Hazen T.C."/>
            <person name="Fields M.W."/>
        </authorList>
    </citation>
    <scope>NUCLEOTIDE SEQUENCE [LARGE SCALE GENOMIC DNA]</scope>
    <source>
        <strain evidence="3">FW-101-2B</strain>
    </source>
</reference>
<dbReference type="EMBL" id="CM001368">
    <property type="protein sequence ID" value="EHJ48572.1"/>
    <property type="molecule type" value="Genomic_DNA"/>
</dbReference>
<dbReference type="RefSeq" id="WP_009181944.1">
    <property type="nucleotide sequence ID" value="NZ_CM001368.1"/>
</dbReference>
<protein>
    <submittedName>
        <fullName evidence="2">NmrA family protein</fullName>
    </submittedName>
</protein>
<dbReference type="Gene3D" id="3.40.50.720">
    <property type="entry name" value="NAD(P)-binding Rossmann-like Domain"/>
    <property type="match status" value="1"/>
</dbReference>
<feature type="domain" description="NmrA-like" evidence="1">
    <location>
        <begin position="3"/>
        <end position="233"/>
    </location>
</feature>
<sequence>MDVVMGATGQVGGATAETLLALGREVRVVVRDAARARELARQGADVAVAAYEDAVALARAFDGAAGVFAMLPCQFSPAPGFPEARACLVGLVEALETARPGKVVALSSIGAHRGTGLGLITQFHMLEEALCAGELPTAFIRAAWFMENAAWDIGPARETGEITSFLSPIERAIPMVATADIGRVAALTLIADLKETRVIEIEGPRRYAPNDLARVLGEVLGRPVRAVAAARETWEERFRAQGATHPQPRLEMLDGINSGWIDFEGGWTEHHRGETALKAVVAKLVADQGAT</sequence>
<evidence type="ECO:0000313" key="2">
    <source>
        <dbReference type="EMBL" id="EHJ48572.1"/>
    </source>
</evidence>
<dbReference type="STRING" id="694327.DFW101_2568"/>
<evidence type="ECO:0000259" key="1">
    <source>
        <dbReference type="Pfam" id="PF05368"/>
    </source>
</evidence>
<evidence type="ECO:0000313" key="3">
    <source>
        <dbReference type="Proteomes" id="UP000004662"/>
    </source>
</evidence>
<dbReference type="InterPro" id="IPR051604">
    <property type="entry name" value="Ergot_Alk_Oxidoreductase"/>
</dbReference>
<dbReference type="eggNOG" id="COG0702">
    <property type="taxonomic scope" value="Bacteria"/>
</dbReference>
<gene>
    <name evidence="2" type="ORF">DFW101_2568</name>
</gene>
<dbReference type="PANTHER" id="PTHR43162">
    <property type="match status" value="1"/>
</dbReference>
<dbReference type="Pfam" id="PF05368">
    <property type="entry name" value="NmrA"/>
    <property type="match status" value="1"/>
</dbReference>
<dbReference type="HOGENOM" id="CLU_007383_10_5_7"/>